<keyword evidence="2" id="KW-0274">FAD</keyword>
<organism evidence="5 6">
    <name type="scientific">Fusarium kuroshium</name>
    <dbReference type="NCBI Taxonomy" id="2010991"/>
    <lineage>
        <taxon>Eukaryota</taxon>
        <taxon>Fungi</taxon>
        <taxon>Dikarya</taxon>
        <taxon>Ascomycota</taxon>
        <taxon>Pezizomycotina</taxon>
        <taxon>Sordariomycetes</taxon>
        <taxon>Hypocreomycetidae</taxon>
        <taxon>Hypocreales</taxon>
        <taxon>Nectriaceae</taxon>
        <taxon>Fusarium</taxon>
        <taxon>Fusarium solani species complex</taxon>
    </lineage>
</organism>
<dbReference type="OrthoDB" id="66881at2759"/>
<dbReference type="AlphaFoldDB" id="A0A3M2SH33"/>
<protein>
    <recommendedName>
        <fullName evidence="7">FAD/NAD(P)-binding domain-containing protein</fullName>
    </recommendedName>
</protein>
<dbReference type="Proteomes" id="UP000277212">
    <property type="component" value="Unassembled WGS sequence"/>
</dbReference>
<gene>
    <name evidence="5" type="ORF">CDV36_003475</name>
</gene>
<accession>A0A3M2SH33</accession>
<dbReference type="EMBL" id="NKUJ01000041">
    <property type="protein sequence ID" value="RMJ16841.1"/>
    <property type="molecule type" value="Genomic_DNA"/>
</dbReference>
<keyword evidence="6" id="KW-1185">Reference proteome</keyword>
<evidence type="ECO:0000256" key="2">
    <source>
        <dbReference type="ARBA" id="ARBA00022827"/>
    </source>
</evidence>
<dbReference type="PANTHER" id="PTHR43098">
    <property type="entry name" value="L-ORNITHINE N(5)-MONOOXYGENASE-RELATED"/>
    <property type="match status" value="1"/>
</dbReference>
<dbReference type="InterPro" id="IPR020946">
    <property type="entry name" value="Flavin_mOase-like"/>
</dbReference>
<dbReference type="GO" id="GO:0050660">
    <property type="term" value="F:flavin adenine dinucleotide binding"/>
    <property type="evidence" value="ECO:0007669"/>
    <property type="project" value="InterPro"/>
</dbReference>
<sequence>MNPQSGNQVDVLIVGAGFGGIGQAYALRNHGLSIKVIDSLHDIGGTWLTNTYPGATSDTESFVYRFSWDKEDLQTYPWSRRYLKQPEILEYLRHFVEKHDLRKYMQFNTEMLFAAWNEDSGLWEVRVNNGETYWARYFIPAMGQLSKVNLPSIPGIANFHGLITHSSHWNKDIDLTNKRVGVIGCGASGVQIITAIAPQVASLTAFIRHPQFTVRNNDKPVNHQHRDWVNENYDRIWEQIKNSITSFGFYESNRPFMSVGPERRQQLLEDLWNNGNGIKFMFEHFCDIATDKKANMEVCDFLRRKIKEIVRDPEKARVLTPTELFARRPVSNDGYYEPYNRDNVTIVDLKQTPIVEITTEGIRTGDGVVHCLDVIVFATGFDAVDGNLTRVDISSGGRTLSDVWAAGPRTYLGSFSAGFPNMFIVNGPMSPFGNVIPAIEASVEIITNAIERAELVRAQDGMRGVVETTREAENDWVETCKKSLEGTLFNDVKGSWFTGGNIPGKVVGSRAYFAGMKSFRDVAMDATGNTWKGFKPL</sequence>
<keyword evidence="3" id="KW-0521">NADP</keyword>
<dbReference type="GO" id="GO:0004499">
    <property type="term" value="F:N,N-dimethylaniline monooxygenase activity"/>
    <property type="evidence" value="ECO:0007669"/>
    <property type="project" value="InterPro"/>
</dbReference>
<evidence type="ECO:0000313" key="6">
    <source>
        <dbReference type="Proteomes" id="UP000277212"/>
    </source>
</evidence>
<keyword evidence="4" id="KW-0560">Oxidoreductase</keyword>
<dbReference type="InterPro" id="IPR036188">
    <property type="entry name" value="FAD/NAD-bd_sf"/>
</dbReference>
<evidence type="ECO:0008006" key="7">
    <source>
        <dbReference type="Google" id="ProtNLM"/>
    </source>
</evidence>
<evidence type="ECO:0000256" key="1">
    <source>
        <dbReference type="ARBA" id="ARBA00022630"/>
    </source>
</evidence>
<proteinExistence type="predicted"/>
<reference evidence="5 6" key="1">
    <citation type="submission" date="2017-06" db="EMBL/GenBank/DDBJ databases">
        <title>Comparative genomic analysis of Ambrosia Fusariam Clade fungi.</title>
        <authorList>
            <person name="Stajich J.E."/>
            <person name="Carrillo J."/>
            <person name="Kijimoto T."/>
            <person name="Eskalen A."/>
            <person name="O'Donnell K."/>
            <person name="Kasson M."/>
        </authorList>
    </citation>
    <scope>NUCLEOTIDE SEQUENCE [LARGE SCALE GENOMIC DNA]</scope>
    <source>
        <strain evidence="5">UCR3666</strain>
    </source>
</reference>
<dbReference type="Gene3D" id="3.50.50.60">
    <property type="entry name" value="FAD/NAD(P)-binding domain"/>
    <property type="match status" value="2"/>
</dbReference>
<dbReference type="GO" id="GO:0050661">
    <property type="term" value="F:NADP binding"/>
    <property type="evidence" value="ECO:0007669"/>
    <property type="project" value="InterPro"/>
</dbReference>
<dbReference type="Pfam" id="PF00743">
    <property type="entry name" value="FMO-like"/>
    <property type="match status" value="1"/>
</dbReference>
<dbReference type="PANTHER" id="PTHR43098:SF5">
    <property type="entry name" value="DUAL-FUNCTIONAL MONOOXYGENASE_METHYLTRANSFERASE PSOF"/>
    <property type="match status" value="1"/>
</dbReference>
<name>A0A3M2SH33_9HYPO</name>
<dbReference type="SUPFAM" id="SSF51905">
    <property type="entry name" value="FAD/NAD(P)-binding domain"/>
    <property type="match status" value="2"/>
</dbReference>
<evidence type="ECO:0000313" key="5">
    <source>
        <dbReference type="EMBL" id="RMJ16841.1"/>
    </source>
</evidence>
<evidence type="ECO:0000256" key="3">
    <source>
        <dbReference type="ARBA" id="ARBA00022857"/>
    </source>
</evidence>
<keyword evidence="1" id="KW-0285">Flavoprotein</keyword>
<dbReference type="InterPro" id="IPR000960">
    <property type="entry name" value="Flavin_mOase"/>
</dbReference>
<dbReference type="InterPro" id="IPR050775">
    <property type="entry name" value="FAD-binding_Monooxygenases"/>
</dbReference>
<comment type="caution">
    <text evidence="5">The sequence shown here is derived from an EMBL/GenBank/DDBJ whole genome shotgun (WGS) entry which is preliminary data.</text>
</comment>
<evidence type="ECO:0000256" key="4">
    <source>
        <dbReference type="ARBA" id="ARBA00023002"/>
    </source>
</evidence>
<dbReference type="PIRSF" id="PIRSF000332">
    <property type="entry name" value="FMO"/>
    <property type="match status" value="1"/>
</dbReference>
<dbReference type="PRINTS" id="PR00411">
    <property type="entry name" value="PNDRDTASEI"/>
</dbReference>